<organism evidence="12 13">
    <name type="scientific">Lupinus albus</name>
    <name type="common">White lupine</name>
    <name type="synonym">Lupinus termis</name>
    <dbReference type="NCBI Taxonomy" id="3870"/>
    <lineage>
        <taxon>Eukaryota</taxon>
        <taxon>Viridiplantae</taxon>
        <taxon>Streptophyta</taxon>
        <taxon>Embryophyta</taxon>
        <taxon>Tracheophyta</taxon>
        <taxon>Spermatophyta</taxon>
        <taxon>Magnoliopsida</taxon>
        <taxon>eudicotyledons</taxon>
        <taxon>Gunneridae</taxon>
        <taxon>Pentapetalae</taxon>
        <taxon>rosids</taxon>
        <taxon>fabids</taxon>
        <taxon>Fabales</taxon>
        <taxon>Fabaceae</taxon>
        <taxon>Papilionoideae</taxon>
        <taxon>50 kb inversion clade</taxon>
        <taxon>genistoids sensu lato</taxon>
        <taxon>core genistoids</taxon>
        <taxon>Genisteae</taxon>
        <taxon>Lupinus</taxon>
    </lineage>
</organism>
<keyword evidence="13" id="KW-1185">Reference proteome</keyword>
<reference evidence="13" key="1">
    <citation type="journal article" date="2020" name="Nat. Commun.">
        <title>Genome sequence of the cluster root forming white lupin.</title>
        <authorList>
            <person name="Hufnagel B."/>
            <person name="Marques A."/>
            <person name="Soriano A."/>
            <person name="Marques L."/>
            <person name="Divol F."/>
            <person name="Doumas P."/>
            <person name="Sallet E."/>
            <person name="Mancinotti D."/>
            <person name="Carrere S."/>
            <person name="Marande W."/>
            <person name="Arribat S."/>
            <person name="Keller J."/>
            <person name="Huneau C."/>
            <person name="Blein T."/>
            <person name="Aime D."/>
            <person name="Laguerre M."/>
            <person name="Taylor J."/>
            <person name="Schubert V."/>
            <person name="Nelson M."/>
            <person name="Geu-Flores F."/>
            <person name="Crespi M."/>
            <person name="Gallardo-Guerrero K."/>
            <person name="Delaux P.-M."/>
            <person name="Salse J."/>
            <person name="Berges H."/>
            <person name="Guyot R."/>
            <person name="Gouzy J."/>
            <person name="Peret B."/>
        </authorList>
    </citation>
    <scope>NUCLEOTIDE SEQUENCE [LARGE SCALE GENOMIC DNA]</scope>
    <source>
        <strain evidence="13">cv. Amiga</strain>
    </source>
</reference>
<dbReference type="GO" id="GO:0006355">
    <property type="term" value="P:regulation of DNA-templated transcription"/>
    <property type="evidence" value="ECO:0007669"/>
    <property type="project" value="InterPro"/>
</dbReference>
<dbReference type="SUPFAM" id="SSF57716">
    <property type="entry name" value="Glucocorticoid receptor-like (DNA-binding domain)"/>
    <property type="match status" value="1"/>
</dbReference>
<evidence type="ECO:0000256" key="3">
    <source>
        <dbReference type="ARBA" id="ARBA00022833"/>
    </source>
</evidence>
<keyword evidence="5" id="KW-0238">DNA-binding</keyword>
<dbReference type="OrthoDB" id="2162994at2759"/>
<evidence type="ECO:0000256" key="8">
    <source>
        <dbReference type="ARBA" id="ARBA00037539"/>
    </source>
</evidence>
<evidence type="ECO:0000256" key="7">
    <source>
        <dbReference type="ARBA" id="ARBA00024019"/>
    </source>
</evidence>
<evidence type="ECO:0000256" key="10">
    <source>
        <dbReference type="SAM" id="MobiDB-lite"/>
    </source>
</evidence>
<comment type="similarity">
    <text evidence="7">Belongs to the type IV zinc-finger family. Class B subfamily.</text>
</comment>
<keyword evidence="4" id="KW-0805">Transcription regulation</keyword>
<dbReference type="CDD" id="cd00202">
    <property type="entry name" value="ZnF_GATA"/>
    <property type="match status" value="1"/>
</dbReference>
<accession>A0A6A4R8H2</accession>
<keyword evidence="2 9" id="KW-0863">Zinc-finger</keyword>
<dbReference type="PANTHER" id="PTHR47172">
    <property type="entry name" value="OS01G0976800 PROTEIN"/>
    <property type="match status" value="1"/>
</dbReference>
<feature type="compositionally biased region" description="Polar residues" evidence="10">
    <location>
        <begin position="100"/>
        <end position="110"/>
    </location>
</feature>
<dbReference type="AlphaFoldDB" id="A0A6A4R8H2"/>
<dbReference type="Proteomes" id="UP000447434">
    <property type="component" value="Chromosome 1"/>
</dbReference>
<feature type="region of interest" description="Disordered" evidence="10">
    <location>
        <begin position="96"/>
        <end position="122"/>
    </location>
</feature>
<gene>
    <name evidence="12" type="ORF">Lalb_Chr01g0021751</name>
</gene>
<keyword evidence="1" id="KW-0479">Metal-binding</keyword>
<dbReference type="GO" id="GO:0008270">
    <property type="term" value="F:zinc ion binding"/>
    <property type="evidence" value="ECO:0007669"/>
    <property type="project" value="UniProtKB-KW"/>
</dbReference>
<keyword evidence="3" id="KW-0862">Zinc</keyword>
<evidence type="ECO:0000259" key="11">
    <source>
        <dbReference type="PROSITE" id="PS50114"/>
    </source>
</evidence>
<comment type="function">
    <text evidence="8">Transcriptional regulator that specifically binds 5'-GATA-3' or 5'-GAT-3' motifs within gene promoters.</text>
</comment>
<dbReference type="Pfam" id="PF00320">
    <property type="entry name" value="GATA"/>
    <property type="match status" value="1"/>
</dbReference>
<evidence type="ECO:0000256" key="4">
    <source>
        <dbReference type="ARBA" id="ARBA00023015"/>
    </source>
</evidence>
<comment type="caution">
    <text evidence="12">The sequence shown here is derived from an EMBL/GenBank/DDBJ whole genome shotgun (WGS) entry which is preliminary data.</text>
</comment>
<dbReference type="SMART" id="SM00401">
    <property type="entry name" value="ZnF_GATA"/>
    <property type="match status" value="1"/>
</dbReference>
<evidence type="ECO:0000256" key="9">
    <source>
        <dbReference type="PROSITE-ProRule" id="PRU00094"/>
    </source>
</evidence>
<feature type="compositionally biased region" description="Basic residues" evidence="10">
    <location>
        <begin position="111"/>
        <end position="122"/>
    </location>
</feature>
<protein>
    <submittedName>
        <fullName evidence="12">Putative transcription factor C2C2-GATA family</fullName>
    </submittedName>
</protein>
<name>A0A6A4R8H2_LUPAL</name>
<dbReference type="GO" id="GO:0043565">
    <property type="term" value="F:sequence-specific DNA binding"/>
    <property type="evidence" value="ECO:0007669"/>
    <property type="project" value="InterPro"/>
</dbReference>
<feature type="domain" description="GATA-type" evidence="11">
    <location>
        <begin position="140"/>
        <end position="183"/>
    </location>
</feature>
<evidence type="ECO:0000256" key="2">
    <source>
        <dbReference type="ARBA" id="ARBA00022771"/>
    </source>
</evidence>
<evidence type="ECO:0000256" key="5">
    <source>
        <dbReference type="ARBA" id="ARBA00023125"/>
    </source>
</evidence>
<dbReference type="Gene3D" id="3.30.50.10">
    <property type="entry name" value="Erythroid Transcription Factor GATA-1, subunit A"/>
    <property type="match status" value="1"/>
</dbReference>
<evidence type="ECO:0000313" key="12">
    <source>
        <dbReference type="EMBL" id="KAE9622101.1"/>
    </source>
</evidence>
<sequence>MSNLFCDLLSLSSKFRFLPMISFSFLDDFFKDLNCDNEDFKDDTSYNYLERPLYVPQDTLHDMKLWDLSSCNDLDPTLLSLLNSDYINEKSKTKAKDNHVSQSNIQNKSSFIKKPRTKKPRRKRPIDVTWYKFGFVNSKTIEEKRCSQCETKHSPVWRVGPMRKSTLCNACGIRYKSRKFERT</sequence>
<dbReference type="PANTHER" id="PTHR47172:SF9">
    <property type="entry name" value="GATA TRANSCRIPTION FACTOR 23"/>
    <property type="match status" value="1"/>
</dbReference>
<dbReference type="EMBL" id="WOCE01000001">
    <property type="protein sequence ID" value="KAE9622101.1"/>
    <property type="molecule type" value="Genomic_DNA"/>
</dbReference>
<evidence type="ECO:0000256" key="1">
    <source>
        <dbReference type="ARBA" id="ARBA00022723"/>
    </source>
</evidence>
<dbReference type="InterPro" id="IPR000679">
    <property type="entry name" value="Znf_GATA"/>
</dbReference>
<evidence type="ECO:0000313" key="13">
    <source>
        <dbReference type="Proteomes" id="UP000447434"/>
    </source>
</evidence>
<keyword evidence="6" id="KW-0804">Transcription</keyword>
<dbReference type="PROSITE" id="PS50114">
    <property type="entry name" value="GATA_ZN_FINGER_2"/>
    <property type="match status" value="1"/>
</dbReference>
<evidence type="ECO:0000256" key="6">
    <source>
        <dbReference type="ARBA" id="ARBA00023163"/>
    </source>
</evidence>
<proteinExistence type="inferred from homology"/>
<dbReference type="InterPro" id="IPR013088">
    <property type="entry name" value="Znf_NHR/GATA"/>
</dbReference>